<keyword evidence="6" id="KW-1185">Reference proteome</keyword>
<comment type="caution">
    <text evidence="5">The sequence shown here is derived from an EMBL/GenBank/DDBJ whole genome shotgun (WGS) entry which is preliminary data.</text>
</comment>
<evidence type="ECO:0000259" key="4">
    <source>
        <dbReference type="Pfam" id="PF01168"/>
    </source>
</evidence>
<evidence type="ECO:0000256" key="2">
    <source>
        <dbReference type="ARBA" id="ARBA00022898"/>
    </source>
</evidence>
<keyword evidence="2" id="KW-0663">Pyridoxal phosphate</keyword>
<dbReference type="InterPro" id="IPR029066">
    <property type="entry name" value="PLP-binding_barrel"/>
</dbReference>
<sequence length="105" mass="11377">MAVVKADAYGHGLTKIADCLNKAGADYFAVARLDEAVALRNHGIQKPILILGYTPPEAAKELLKHEVTQTVFSSDYAKDLNEKLNQTGKTLKVHIKVDTGMGRLG</sequence>
<feature type="domain" description="Alanine racemase N-terminal" evidence="4">
    <location>
        <begin position="1"/>
        <end position="105"/>
    </location>
</feature>
<dbReference type="PANTHER" id="PTHR30511:SF0">
    <property type="entry name" value="ALANINE RACEMASE, CATABOLIC-RELATED"/>
    <property type="match status" value="1"/>
</dbReference>
<dbReference type="InterPro" id="IPR000821">
    <property type="entry name" value="Ala_racemase"/>
</dbReference>
<dbReference type="InterPro" id="IPR001608">
    <property type="entry name" value="Ala_racemase_N"/>
</dbReference>
<proteinExistence type="predicted"/>
<dbReference type="PANTHER" id="PTHR30511">
    <property type="entry name" value="ALANINE RACEMASE"/>
    <property type="match status" value="1"/>
</dbReference>
<organism evidence="5 6">
    <name type="scientific">Aduncisulcus paluster</name>
    <dbReference type="NCBI Taxonomy" id="2918883"/>
    <lineage>
        <taxon>Eukaryota</taxon>
        <taxon>Metamonada</taxon>
        <taxon>Carpediemonas-like organisms</taxon>
        <taxon>Aduncisulcus</taxon>
    </lineage>
</organism>
<dbReference type="Gene3D" id="3.20.20.10">
    <property type="entry name" value="Alanine racemase"/>
    <property type="match status" value="1"/>
</dbReference>
<evidence type="ECO:0000256" key="3">
    <source>
        <dbReference type="ARBA" id="ARBA00023235"/>
    </source>
</evidence>
<gene>
    <name evidence="5" type="ORF">ADUPG1_004792</name>
</gene>
<dbReference type="EMBL" id="BQXS01007465">
    <property type="protein sequence ID" value="GKT27815.1"/>
    <property type="molecule type" value="Genomic_DNA"/>
</dbReference>
<feature type="non-terminal residue" evidence="5">
    <location>
        <position position="105"/>
    </location>
</feature>
<dbReference type="Proteomes" id="UP001057375">
    <property type="component" value="Unassembled WGS sequence"/>
</dbReference>
<evidence type="ECO:0000313" key="5">
    <source>
        <dbReference type="EMBL" id="GKT27815.1"/>
    </source>
</evidence>
<reference evidence="5" key="1">
    <citation type="submission" date="2022-03" db="EMBL/GenBank/DDBJ databases">
        <title>Draft genome sequence of Aduncisulcus paluster, a free-living microaerophilic Fornicata.</title>
        <authorList>
            <person name="Yuyama I."/>
            <person name="Kume K."/>
            <person name="Tamura T."/>
            <person name="Inagaki Y."/>
            <person name="Hashimoto T."/>
        </authorList>
    </citation>
    <scope>NUCLEOTIDE SEQUENCE</scope>
    <source>
        <strain evidence="5">NY0171</strain>
    </source>
</reference>
<evidence type="ECO:0000256" key="1">
    <source>
        <dbReference type="ARBA" id="ARBA00001933"/>
    </source>
</evidence>
<dbReference type="PRINTS" id="PR00992">
    <property type="entry name" value="ALARACEMASE"/>
</dbReference>
<dbReference type="InterPro" id="IPR020622">
    <property type="entry name" value="Ala_racemase_pyridoxalP-BS"/>
</dbReference>
<accession>A0ABQ5K9F7</accession>
<dbReference type="PROSITE" id="PS00395">
    <property type="entry name" value="ALANINE_RACEMASE"/>
    <property type="match status" value="1"/>
</dbReference>
<evidence type="ECO:0000313" key="6">
    <source>
        <dbReference type="Proteomes" id="UP001057375"/>
    </source>
</evidence>
<name>A0ABQ5K9F7_9EUKA</name>
<dbReference type="Pfam" id="PF01168">
    <property type="entry name" value="Ala_racemase_N"/>
    <property type="match status" value="1"/>
</dbReference>
<keyword evidence="3" id="KW-0413">Isomerase</keyword>
<protein>
    <submittedName>
        <fullName evidence="5">Alanine racemase like protein</fullName>
    </submittedName>
</protein>
<dbReference type="SUPFAM" id="SSF51419">
    <property type="entry name" value="PLP-binding barrel"/>
    <property type="match status" value="1"/>
</dbReference>
<comment type="cofactor">
    <cofactor evidence="1">
        <name>pyridoxal 5'-phosphate</name>
        <dbReference type="ChEBI" id="CHEBI:597326"/>
    </cofactor>
</comment>